<dbReference type="Proteomes" id="UP001283361">
    <property type="component" value="Unassembled WGS sequence"/>
</dbReference>
<dbReference type="PROSITE" id="PS51720">
    <property type="entry name" value="G_AIG1"/>
    <property type="match status" value="1"/>
</dbReference>
<dbReference type="Gene3D" id="3.40.50.300">
    <property type="entry name" value="P-loop containing nucleotide triphosphate hydrolases"/>
    <property type="match status" value="1"/>
</dbReference>
<dbReference type="Pfam" id="PF04548">
    <property type="entry name" value="AIG1"/>
    <property type="match status" value="1"/>
</dbReference>
<dbReference type="PANTHER" id="PTHR10903">
    <property type="entry name" value="GTPASE, IMAP FAMILY MEMBER-RELATED"/>
    <property type="match status" value="1"/>
</dbReference>
<dbReference type="InterPro" id="IPR006703">
    <property type="entry name" value="G_AIG1"/>
</dbReference>
<evidence type="ECO:0000256" key="3">
    <source>
        <dbReference type="ARBA" id="ARBA00023134"/>
    </source>
</evidence>
<accession>A0AAE0YGK9</accession>
<evidence type="ECO:0000313" key="6">
    <source>
        <dbReference type="Proteomes" id="UP001283361"/>
    </source>
</evidence>
<proteinExistence type="inferred from homology"/>
<dbReference type="InterPro" id="IPR027417">
    <property type="entry name" value="P-loop_NTPase"/>
</dbReference>
<keyword evidence="6" id="KW-1185">Reference proteome</keyword>
<dbReference type="InterPro" id="IPR045058">
    <property type="entry name" value="GIMA/IAN/Toc"/>
</dbReference>
<protein>
    <recommendedName>
        <fullName evidence="4">AIG1-type G domain-containing protein</fullName>
    </recommendedName>
</protein>
<dbReference type="EMBL" id="JAWDGP010006253">
    <property type="protein sequence ID" value="KAK3744644.1"/>
    <property type="molecule type" value="Genomic_DNA"/>
</dbReference>
<keyword evidence="2" id="KW-0547">Nucleotide-binding</keyword>
<sequence length="265" mass="30365">MAQGKTPMRFYLIGKQRSGKSLTGDMILGYNAFKKFHNNKSNATSNLQATANFDDRKITVIDALNENYDRGRLNEILKTNVERDLAENNTGCHTLLYVINYSSISDEDVEFLDDVKGSLGSKYVKQHIILLMTNSDTFKTESQNRFTFEEWCKRENGAFSKLMEACGNRIVLFDNMTDDDVKKKAQRDSLFAQVIEMALQRRCPAQATYKPYYLLAFGAFITIAFTCKNYVPLLEKFEISRLSEDNWLKVINFLAVAEPPKILHV</sequence>
<name>A0AAE0YGK9_9GAST</name>
<dbReference type="PANTHER" id="PTHR10903:SF184">
    <property type="entry name" value="GTP-BINDING PROTEIN A"/>
    <property type="match status" value="1"/>
</dbReference>
<keyword evidence="3" id="KW-0342">GTP-binding</keyword>
<dbReference type="AlphaFoldDB" id="A0AAE0YGK9"/>
<comment type="caution">
    <text evidence="5">The sequence shown here is derived from an EMBL/GenBank/DDBJ whole genome shotgun (WGS) entry which is preliminary data.</text>
</comment>
<evidence type="ECO:0000313" key="5">
    <source>
        <dbReference type="EMBL" id="KAK3744644.1"/>
    </source>
</evidence>
<gene>
    <name evidence="5" type="ORF">RRG08_062294</name>
</gene>
<organism evidence="5 6">
    <name type="scientific">Elysia crispata</name>
    <name type="common">lettuce slug</name>
    <dbReference type="NCBI Taxonomy" id="231223"/>
    <lineage>
        <taxon>Eukaryota</taxon>
        <taxon>Metazoa</taxon>
        <taxon>Spiralia</taxon>
        <taxon>Lophotrochozoa</taxon>
        <taxon>Mollusca</taxon>
        <taxon>Gastropoda</taxon>
        <taxon>Heterobranchia</taxon>
        <taxon>Euthyneura</taxon>
        <taxon>Panpulmonata</taxon>
        <taxon>Sacoglossa</taxon>
        <taxon>Placobranchoidea</taxon>
        <taxon>Plakobranchidae</taxon>
        <taxon>Elysia</taxon>
    </lineage>
</organism>
<comment type="similarity">
    <text evidence="1">Belongs to the TRAFAC class TrmE-Era-EngA-EngB-Septin-like GTPase superfamily. AIG1/Toc34/Toc159-like paraseptin GTPase family. IAN subfamily.</text>
</comment>
<dbReference type="SUPFAM" id="SSF52540">
    <property type="entry name" value="P-loop containing nucleoside triphosphate hydrolases"/>
    <property type="match status" value="1"/>
</dbReference>
<reference evidence="5" key="1">
    <citation type="journal article" date="2023" name="G3 (Bethesda)">
        <title>A reference genome for the long-term kleptoplast-retaining sea slug Elysia crispata morphotype clarki.</title>
        <authorList>
            <person name="Eastman K.E."/>
            <person name="Pendleton A.L."/>
            <person name="Shaikh M.A."/>
            <person name="Suttiyut T."/>
            <person name="Ogas R."/>
            <person name="Tomko P."/>
            <person name="Gavelis G."/>
            <person name="Widhalm J.R."/>
            <person name="Wisecaver J.H."/>
        </authorList>
    </citation>
    <scope>NUCLEOTIDE SEQUENCE</scope>
    <source>
        <strain evidence="5">ECLA1</strain>
    </source>
</reference>
<evidence type="ECO:0000256" key="1">
    <source>
        <dbReference type="ARBA" id="ARBA00008535"/>
    </source>
</evidence>
<dbReference type="GO" id="GO:0005525">
    <property type="term" value="F:GTP binding"/>
    <property type="evidence" value="ECO:0007669"/>
    <property type="project" value="UniProtKB-KW"/>
</dbReference>
<evidence type="ECO:0000259" key="4">
    <source>
        <dbReference type="PROSITE" id="PS51720"/>
    </source>
</evidence>
<evidence type="ECO:0000256" key="2">
    <source>
        <dbReference type="ARBA" id="ARBA00022741"/>
    </source>
</evidence>
<feature type="domain" description="AIG1-type G" evidence="4">
    <location>
        <begin position="5"/>
        <end position="216"/>
    </location>
</feature>